<dbReference type="AlphaFoldDB" id="A0ABD6EI20"/>
<evidence type="ECO:0000313" key="1">
    <source>
        <dbReference type="EMBL" id="MFH4976984.1"/>
    </source>
</evidence>
<dbReference type="PANTHER" id="PTHR47027:SF20">
    <property type="entry name" value="REVERSE TRANSCRIPTASE-LIKE PROTEIN WITH RNA-DIRECTED DNA POLYMERASE DOMAIN"/>
    <property type="match status" value="1"/>
</dbReference>
<proteinExistence type="predicted"/>
<evidence type="ECO:0008006" key="3">
    <source>
        <dbReference type="Google" id="ProtNLM"/>
    </source>
</evidence>
<dbReference type="EMBL" id="JBGFUD010001973">
    <property type="protein sequence ID" value="MFH4976984.1"/>
    <property type="molecule type" value="Genomic_DNA"/>
</dbReference>
<sequence length="116" mass="13165">MLLQLNEESKADGLKVNISKTKYIRSGEGMHPPIRLDGEVLEEFNSSTYLGQVLNMHHKTNEEISRRCSAGWRAFNSIKEALEKLSKPEDRALLFNSTVAPSVLYGSETWSIRIQK</sequence>
<organism evidence="1 2">
    <name type="scientific">Gnathostoma spinigerum</name>
    <dbReference type="NCBI Taxonomy" id="75299"/>
    <lineage>
        <taxon>Eukaryota</taxon>
        <taxon>Metazoa</taxon>
        <taxon>Ecdysozoa</taxon>
        <taxon>Nematoda</taxon>
        <taxon>Chromadorea</taxon>
        <taxon>Rhabditida</taxon>
        <taxon>Spirurina</taxon>
        <taxon>Gnathostomatomorpha</taxon>
        <taxon>Gnathostomatoidea</taxon>
        <taxon>Gnathostomatidae</taxon>
        <taxon>Gnathostoma</taxon>
    </lineage>
</organism>
<name>A0ABD6EI20_9BILA</name>
<keyword evidence="2" id="KW-1185">Reference proteome</keyword>
<evidence type="ECO:0000313" key="2">
    <source>
        <dbReference type="Proteomes" id="UP001608902"/>
    </source>
</evidence>
<gene>
    <name evidence="1" type="ORF">AB6A40_003693</name>
</gene>
<protein>
    <recommendedName>
        <fullName evidence="3">Reverse transcriptase</fullName>
    </recommendedName>
</protein>
<dbReference type="Proteomes" id="UP001608902">
    <property type="component" value="Unassembled WGS sequence"/>
</dbReference>
<reference evidence="1 2" key="1">
    <citation type="submission" date="2024-08" db="EMBL/GenBank/DDBJ databases">
        <title>Gnathostoma spinigerum genome.</title>
        <authorList>
            <person name="Gonzalez-Bertolin B."/>
            <person name="Monzon S."/>
            <person name="Zaballos A."/>
            <person name="Jimenez P."/>
            <person name="Dekumyoy P."/>
            <person name="Varona S."/>
            <person name="Cuesta I."/>
            <person name="Sumanam S."/>
            <person name="Adisakwattana P."/>
            <person name="Gasser R.B."/>
            <person name="Hernandez-Gonzalez A."/>
            <person name="Young N.D."/>
            <person name="Perteguer M.J."/>
        </authorList>
    </citation>
    <scope>NUCLEOTIDE SEQUENCE [LARGE SCALE GENOMIC DNA]</scope>
    <source>
        <strain evidence="1">AL3</strain>
        <tissue evidence="1">Liver</tissue>
    </source>
</reference>
<accession>A0ABD6EI20</accession>
<dbReference type="PANTHER" id="PTHR47027">
    <property type="entry name" value="REVERSE TRANSCRIPTASE DOMAIN-CONTAINING PROTEIN"/>
    <property type="match status" value="1"/>
</dbReference>
<comment type="caution">
    <text evidence="1">The sequence shown here is derived from an EMBL/GenBank/DDBJ whole genome shotgun (WGS) entry which is preliminary data.</text>
</comment>